<accession>A0ABD1Z4Q5</accession>
<dbReference type="EMBL" id="JBHFFA010000002">
    <property type="protein sequence ID" value="KAL2642453.1"/>
    <property type="molecule type" value="Genomic_DNA"/>
</dbReference>
<sequence length="126" mass="13547">MNVLEAMHVVRILALPNQGNKDGPCLTAEDTATAEIGPVGAPCEILAEVVGVDYTSSVLMKKGIAKTEEIYSTFENSTEGVGIETVFFSERQTTGSFVQLAINETMTKDVCREQTSRGNRSCGHFG</sequence>
<comment type="caution">
    <text evidence="1">The sequence shown here is derived from an EMBL/GenBank/DDBJ whole genome shotgun (WGS) entry which is preliminary data.</text>
</comment>
<gene>
    <name evidence="1" type="ORF">R1flu_010040</name>
</gene>
<evidence type="ECO:0000313" key="1">
    <source>
        <dbReference type="EMBL" id="KAL2642453.1"/>
    </source>
</evidence>
<evidence type="ECO:0000313" key="2">
    <source>
        <dbReference type="Proteomes" id="UP001605036"/>
    </source>
</evidence>
<name>A0ABD1Z4Q5_9MARC</name>
<keyword evidence="2" id="KW-1185">Reference proteome</keyword>
<dbReference type="Proteomes" id="UP001605036">
    <property type="component" value="Unassembled WGS sequence"/>
</dbReference>
<organism evidence="1 2">
    <name type="scientific">Riccia fluitans</name>
    <dbReference type="NCBI Taxonomy" id="41844"/>
    <lineage>
        <taxon>Eukaryota</taxon>
        <taxon>Viridiplantae</taxon>
        <taxon>Streptophyta</taxon>
        <taxon>Embryophyta</taxon>
        <taxon>Marchantiophyta</taxon>
        <taxon>Marchantiopsida</taxon>
        <taxon>Marchantiidae</taxon>
        <taxon>Marchantiales</taxon>
        <taxon>Ricciaceae</taxon>
        <taxon>Riccia</taxon>
    </lineage>
</organism>
<proteinExistence type="predicted"/>
<protein>
    <submittedName>
        <fullName evidence="1">Uncharacterized protein</fullName>
    </submittedName>
</protein>
<dbReference type="AlphaFoldDB" id="A0ABD1Z4Q5"/>
<reference evidence="1 2" key="1">
    <citation type="submission" date="2024-09" db="EMBL/GenBank/DDBJ databases">
        <title>Chromosome-scale assembly of Riccia fluitans.</title>
        <authorList>
            <person name="Paukszto L."/>
            <person name="Sawicki J."/>
            <person name="Karawczyk K."/>
            <person name="Piernik-Szablinska J."/>
            <person name="Szczecinska M."/>
            <person name="Mazdziarz M."/>
        </authorList>
    </citation>
    <scope>NUCLEOTIDE SEQUENCE [LARGE SCALE GENOMIC DNA]</scope>
    <source>
        <strain evidence="1">Rf_01</strain>
        <tissue evidence="1">Aerial parts of the thallus</tissue>
    </source>
</reference>